<dbReference type="eggNOG" id="COG1524">
    <property type="taxonomic scope" value="Bacteria"/>
</dbReference>
<dbReference type="AlphaFoldDB" id="A0A1H1TVK3"/>
<proteinExistence type="predicted"/>
<dbReference type="Gene3D" id="3.40.720.10">
    <property type="entry name" value="Alkaline Phosphatase, subunit A"/>
    <property type="match status" value="1"/>
</dbReference>
<evidence type="ECO:0000256" key="2">
    <source>
        <dbReference type="SAM" id="Phobius"/>
    </source>
</evidence>
<feature type="transmembrane region" description="Helical" evidence="2">
    <location>
        <begin position="100"/>
        <end position="118"/>
    </location>
</feature>
<accession>A0A1H1TVK3</accession>
<protein>
    <submittedName>
        <fullName evidence="3">Type I phosphodiesterase / nucleotide pyrophosphatase</fullName>
    </submittedName>
</protein>
<organism evidence="3 4">
    <name type="scientific">Paraoerskovia marina</name>
    <dbReference type="NCBI Taxonomy" id="545619"/>
    <lineage>
        <taxon>Bacteria</taxon>
        <taxon>Bacillati</taxon>
        <taxon>Actinomycetota</taxon>
        <taxon>Actinomycetes</taxon>
        <taxon>Micrococcales</taxon>
        <taxon>Cellulomonadaceae</taxon>
        <taxon>Paraoerskovia</taxon>
    </lineage>
</organism>
<keyword evidence="2" id="KW-1133">Transmembrane helix</keyword>
<evidence type="ECO:0000313" key="4">
    <source>
        <dbReference type="Proteomes" id="UP000185663"/>
    </source>
</evidence>
<keyword evidence="4" id="KW-1185">Reference proteome</keyword>
<feature type="transmembrane region" description="Helical" evidence="2">
    <location>
        <begin position="35"/>
        <end position="54"/>
    </location>
</feature>
<dbReference type="Pfam" id="PF01663">
    <property type="entry name" value="Phosphodiest"/>
    <property type="match status" value="1"/>
</dbReference>
<dbReference type="STRING" id="545619.SAMN04489860_2014"/>
<dbReference type="EMBL" id="LT629776">
    <property type="protein sequence ID" value="SDS64247.1"/>
    <property type="molecule type" value="Genomic_DNA"/>
</dbReference>
<feature type="transmembrane region" description="Helical" evidence="2">
    <location>
        <begin position="12"/>
        <end position="29"/>
    </location>
</feature>
<feature type="compositionally biased region" description="Basic and acidic residues" evidence="1">
    <location>
        <begin position="485"/>
        <end position="496"/>
    </location>
</feature>
<dbReference type="InterPro" id="IPR002591">
    <property type="entry name" value="Phosphodiest/P_Trfase"/>
</dbReference>
<gene>
    <name evidence="3" type="ORF">SAMN04489860_2014</name>
</gene>
<dbReference type="SUPFAM" id="SSF53649">
    <property type="entry name" value="Alkaline phosphatase-like"/>
    <property type="match status" value="1"/>
</dbReference>
<feature type="transmembrane region" description="Helical" evidence="2">
    <location>
        <begin position="66"/>
        <end position="88"/>
    </location>
</feature>
<sequence length="687" mass="72282">MAVTVRDVRAAAWSLATTALGLWIGLAVVPGAGEASIAAVLVAAAVVAVGDALLRPFLRLVAPRTGAVGAIVLGSLAQVVVVLAALVALPGVDVGGVGPLLLVLVVASVVMALARWVIGANDQSYVVADVVRRADRQARRRGVEAHAARDSGLLVIQLDGVSRSTFDYAVQAGLVPRLAQWQERGSHTVESWWARVPSTTPASQAGLLHGSSRQIPAFRWWDRARGRLVVTNRPPDAALVEARLSTGDGLLAHGGAAVATMFSGDAQTALLVMSRAGRRGGLGPGQLFVHFFSSPFLLARALVGTVAETLKELYQGWVQAARGVRPRVSRLGWYPWLRGVTNVVLRDLIVSMVAEQMVRGTPTIFVDLVDYDEIAHHAGPLRPEALRALEGIDGVVGTLEAVVQSAPRDYRVVVLSDHGQALGETFEAVAGAPLVDVVRRLMAVDADLPAATSAARSTDESWGPVNTALSSFSRAPDGRTVVGPDRTRRERPSPDAHADEVVVVGSGNLGLVWFPGSATPLRGEDVRARWPRLVDGLVDQAGIGLVVTREAPREVLTGDEPAEVVVHGVGGRRELHSGVVHGTDPLAGWSTRAAADLDRAVTLDDAPDLLLVSSVDAAGLVHAFEGLVGSHGGLGGAQNDALLIRPVGLEVPDTLLEAVDGRRMLVGAESVHERLVAWQVELGLRPR</sequence>
<evidence type="ECO:0000256" key="1">
    <source>
        <dbReference type="SAM" id="MobiDB-lite"/>
    </source>
</evidence>
<keyword evidence="2" id="KW-0472">Membrane</keyword>
<keyword evidence="2" id="KW-0812">Transmembrane</keyword>
<reference evidence="3 4" key="1">
    <citation type="submission" date="2016-10" db="EMBL/GenBank/DDBJ databases">
        <authorList>
            <person name="de Groot N.N."/>
        </authorList>
    </citation>
    <scope>NUCLEOTIDE SEQUENCE [LARGE SCALE GENOMIC DNA]</scope>
    <source>
        <strain evidence="3 4">DSM 22126</strain>
    </source>
</reference>
<dbReference type="Proteomes" id="UP000185663">
    <property type="component" value="Chromosome I"/>
</dbReference>
<name>A0A1H1TVK3_9CELL</name>
<evidence type="ECO:0000313" key="3">
    <source>
        <dbReference type="EMBL" id="SDS64247.1"/>
    </source>
</evidence>
<dbReference type="InterPro" id="IPR017850">
    <property type="entry name" value="Alkaline_phosphatase_core_sf"/>
</dbReference>
<feature type="region of interest" description="Disordered" evidence="1">
    <location>
        <begin position="453"/>
        <end position="496"/>
    </location>
</feature>